<reference evidence="2" key="1">
    <citation type="submission" date="2016-06" db="EMBL/GenBank/DDBJ databases">
        <title>Parallel loss of symbiosis genes in relatives of nitrogen-fixing non-legume Parasponia.</title>
        <authorList>
            <person name="Van Velzen R."/>
            <person name="Holmer R."/>
            <person name="Bu F."/>
            <person name="Rutten L."/>
            <person name="Van Zeijl A."/>
            <person name="Liu W."/>
            <person name="Santuari L."/>
            <person name="Cao Q."/>
            <person name="Sharma T."/>
            <person name="Shen D."/>
            <person name="Roswanjaya Y."/>
            <person name="Wardhani T."/>
            <person name="Kalhor M.S."/>
            <person name="Jansen J."/>
            <person name="Van den Hoogen J."/>
            <person name="Gungor B."/>
            <person name="Hartog M."/>
            <person name="Hontelez J."/>
            <person name="Verver J."/>
            <person name="Yang W.-C."/>
            <person name="Schijlen E."/>
            <person name="Repin R."/>
            <person name="Schilthuizen M."/>
            <person name="Schranz E."/>
            <person name="Heidstra R."/>
            <person name="Miyata K."/>
            <person name="Fedorova E."/>
            <person name="Kohlen W."/>
            <person name="Bisseling T."/>
            <person name="Smit S."/>
            <person name="Geurts R."/>
        </authorList>
    </citation>
    <scope>NUCLEOTIDE SEQUENCE [LARGE SCALE GENOMIC DNA]</scope>
    <source>
        <strain evidence="2">cv. RG33-2</strain>
    </source>
</reference>
<organism evidence="1 2">
    <name type="scientific">Trema orientale</name>
    <name type="common">Charcoal tree</name>
    <name type="synonym">Celtis orientalis</name>
    <dbReference type="NCBI Taxonomy" id="63057"/>
    <lineage>
        <taxon>Eukaryota</taxon>
        <taxon>Viridiplantae</taxon>
        <taxon>Streptophyta</taxon>
        <taxon>Embryophyta</taxon>
        <taxon>Tracheophyta</taxon>
        <taxon>Spermatophyta</taxon>
        <taxon>Magnoliopsida</taxon>
        <taxon>eudicotyledons</taxon>
        <taxon>Gunneridae</taxon>
        <taxon>Pentapetalae</taxon>
        <taxon>rosids</taxon>
        <taxon>fabids</taxon>
        <taxon>Rosales</taxon>
        <taxon>Cannabaceae</taxon>
        <taxon>Trema</taxon>
    </lineage>
</organism>
<proteinExistence type="predicted"/>
<dbReference type="InParanoid" id="A0A2P5EHJ5"/>
<evidence type="ECO:0000313" key="2">
    <source>
        <dbReference type="Proteomes" id="UP000237000"/>
    </source>
</evidence>
<name>A0A2P5EHJ5_TREOI</name>
<sequence length="188" mass="20752">MNVDKIARFGSEKWRLCAHFSALSGTTSGGKWQGAFVGDLERWWPELVAIGGTTWQLGRVDELWFLRKGQGLQLIWFDRNSALHGGVTRSLALNVSSASSFVLEFQNAMEVSPAVSNTIYLANVGGVFEDDLSRVVVAFSKRLVRSKTVNSLRLERVFVATHFGILISLVECDALKVVQGLSSLSPYQ</sequence>
<evidence type="ECO:0000313" key="1">
    <source>
        <dbReference type="EMBL" id="PON85012.1"/>
    </source>
</evidence>
<accession>A0A2P5EHJ5</accession>
<gene>
    <name evidence="1" type="ORF">TorRG33x02_192640</name>
</gene>
<comment type="caution">
    <text evidence="1">The sequence shown here is derived from an EMBL/GenBank/DDBJ whole genome shotgun (WGS) entry which is preliminary data.</text>
</comment>
<dbReference type="AlphaFoldDB" id="A0A2P5EHJ5"/>
<keyword evidence="2" id="KW-1185">Reference proteome</keyword>
<dbReference type="EMBL" id="JXTC01000154">
    <property type="protein sequence ID" value="PON85012.1"/>
    <property type="molecule type" value="Genomic_DNA"/>
</dbReference>
<protein>
    <submittedName>
        <fullName evidence="1">Uncharacterized protein</fullName>
    </submittedName>
</protein>
<dbReference type="Proteomes" id="UP000237000">
    <property type="component" value="Unassembled WGS sequence"/>
</dbReference>